<name>G9YFP6_9FIRM</name>
<sequence>MSAFYDSESRVREKNSVLLSFFEKKAPETAIYGEKYLKNAAVHGMIKSVKT</sequence>
<evidence type="ECO:0000313" key="1">
    <source>
        <dbReference type="EMBL" id="EHM43060.1"/>
    </source>
</evidence>
<dbReference type="Proteomes" id="UP000005481">
    <property type="component" value="Unassembled WGS sequence"/>
</dbReference>
<reference evidence="1 2" key="1">
    <citation type="submission" date="2011-08" db="EMBL/GenBank/DDBJ databases">
        <authorList>
            <person name="Weinstock G."/>
            <person name="Sodergren E."/>
            <person name="Clifton S."/>
            <person name="Fulton L."/>
            <person name="Fulton B."/>
            <person name="Courtney L."/>
            <person name="Fronick C."/>
            <person name="Harrison M."/>
            <person name="Strong C."/>
            <person name="Farmer C."/>
            <person name="Delahaunty K."/>
            <person name="Markovic C."/>
            <person name="Hall O."/>
            <person name="Minx P."/>
            <person name="Tomlinson C."/>
            <person name="Mitreva M."/>
            <person name="Hou S."/>
            <person name="Chen J."/>
            <person name="Wollam A."/>
            <person name="Pepin K.H."/>
            <person name="Johnson M."/>
            <person name="Bhonagiri V."/>
            <person name="Zhang X."/>
            <person name="Suruliraj S."/>
            <person name="Warren W."/>
            <person name="Chinwalla A."/>
            <person name="Mardis E.R."/>
            <person name="Wilson R.K."/>
        </authorList>
    </citation>
    <scope>NUCLEOTIDE SEQUENCE [LARGE SCALE GENOMIC DNA]</scope>
    <source>
        <strain evidence="1 2">F0357</strain>
    </source>
</reference>
<dbReference type="HOGENOM" id="CLU_3094918_0_0_9"/>
<comment type="caution">
    <text evidence="1">The sequence shown here is derived from an EMBL/GenBank/DDBJ whole genome shotgun (WGS) entry which is preliminary data.</text>
</comment>
<organism evidence="1 2">
    <name type="scientific">Anaeroglobus geminatus F0357</name>
    <dbReference type="NCBI Taxonomy" id="861450"/>
    <lineage>
        <taxon>Bacteria</taxon>
        <taxon>Bacillati</taxon>
        <taxon>Bacillota</taxon>
        <taxon>Negativicutes</taxon>
        <taxon>Veillonellales</taxon>
        <taxon>Veillonellaceae</taxon>
        <taxon>Anaeroglobus</taxon>
    </lineage>
</organism>
<dbReference type="AlphaFoldDB" id="G9YFP6"/>
<protein>
    <submittedName>
        <fullName evidence="1">Uncharacterized protein</fullName>
    </submittedName>
</protein>
<dbReference type="STRING" id="861450.HMPREF0080_00458"/>
<dbReference type="RefSeq" id="WP_006789442.1">
    <property type="nucleotide sequence ID" value="NZ_JH417570.1"/>
</dbReference>
<keyword evidence="2" id="KW-1185">Reference proteome</keyword>
<gene>
    <name evidence="1" type="ORF">HMPREF0080_00458</name>
</gene>
<evidence type="ECO:0000313" key="2">
    <source>
        <dbReference type="Proteomes" id="UP000005481"/>
    </source>
</evidence>
<proteinExistence type="predicted"/>
<accession>G9YFP6</accession>
<dbReference type="EMBL" id="AGCJ01000013">
    <property type="protein sequence ID" value="EHM43060.1"/>
    <property type="molecule type" value="Genomic_DNA"/>
</dbReference>